<comment type="caution">
    <text evidence="3">The sequence shown here is derived from an EMBL/GenBank/DDBJ whole genome shotgun (WGS) entry which is preliminary data.</text>
</comment>
<evidence type="ECO:0000256" key="2">
    <source>
        <dbReference type="ARBA" id="ARBA00022795"/>
    </source>
</evidence>
<dbReference type="Proteomes" id="UP001057481">
    <property type="component" value="Unassembled WGS sequence"/>
</dbReference>
<keyword evidence="3" id="KW-0282">Flagellum</keyword>
<comment type="similarity">
    <text evidence="1">Belongs to the FlgD family.</text>
</comment>
<protein>
    <submittedName>
        <fullName evidence="3">Flagellar basal body rod modification protein</fullName>
    </submittedName>
</protein>
<name>A0ABT0VGH8_9LACO</name>
<organism evidence="3 4">
    <name type="scientific">Periweissella beninensis</name>
    <dbReference type="NCBI Taxonomy" id="504936"/>
    <lineage>
        <taxon>Bacteria</taxon>
        <taxon>Bacillati</taxon>
        <taxon>Bacillota</taxon>
        <taxon>Bacilli</taxon>
        <taxon>Lactobacillales</taxon>
        <taxon>Lactobacillaceae</taxon>
        <taxon>Periweissella</taxon>
    </lineage>
</organism>
<keyword evidence="2" id="KW-1005">Bacterial flagellum biogenesis</keyword>
<gene>
    <name evidence="3" type="ORF">KAK10_03200</name>
</gene>
<evidence type="ECO:0000256" key="1">
    <source>
        <dbReference type="ARBA" id="ARBA00010577"/>
    </source>
</evidence>
<evidence type="ECO:0000313" key="3">
    <source>
        <dbReference type="EMBL" id="MCM2436937.1"/>
    </source>
</evidence>
<dbReference type="RefSeq" id="WP_205144104.1">
    <property type="nucleotide sequence ID" value="NZ_JAFBDN010000020.1"/>
</dbReference>
<accession>A0ABT0VGH8</accession>
<sequence>MVSEVTNLTNSIVGLASANATADTNSKSIVSMDDFLKILSATMSNPSISGDSSSGGSNTDYVSQLAQFATMDKLNEVGKNVNASVMLQQQQQAFSLIGKQVEVTDGDKNISGTVDKVRFANGYATIVVGGQEYNLSQLNEVDAGTSASAIDTTNGTTNNK</sequence>
<dbReference type="Pfam" id="PF03963">
    <property type="entry name" value="FlgD"/>
    <property type="match status" value="1"/>
</dbReference>
<evidence type="ECO:0000313" key="4">
    <source>
        <dbReference type="Proteomes" id="UP001057481"/>
    </source>
</evidence>
<keyword evidence="3" id="KW-0966">Cell projection</keyword>
<keyword evidence="3" id="KW-0969">Cilium</keyword>
<dbReference type="InterPro" id="IPR005648">
    <property type="entry name" value="FlgD"/>
</dbReference>
<keyword evidence="4" id="KW-1185">Reference proteome</keyword>
<proteinExistence type="inferred from homology"/>
<reference evidence="3" key="1">
    <citation type="submission" date="2021-04" db="EMBL/GenBank/DDBJ databases">
        <title>Taxonomic assessment of Weissella genus.</title>
        <authorList>
            <person name="Fanelli F."/>
            <person name="Chieffi D."/>
            <person name="Dell'Aquila A."/>
            <person name="Gyu-Sung C."/>
            <person name="Franz C.M.A.P."/>
            <person name="Fusco V."/>
        </authorList>
    </citation>
    <scope>NUCLEOTIDE SEQUENCE</scope>
    <source>
        <strain evidence="3">LMG 25373</strain>
    </source>
</reference>
<dbReference type="EMBL" id="JAGMVS010000042">
    <property type="protein sequence ID" value="MCM2436937.1"/>
    <property type="molecule type" value="Genomic_DNA"/>
</dbReference>